<name>A0A915JD63_ROMCU</name>
<evidence type="ECO:0000256" key="2">
    <source>
        <dbReference type="ARBA" id="ARBA00010701"/>
    </source>
</evidence>
<dbReference type="GO" id="GO:0005615">
    <property type="term" value="C:extracellular space"/>
    <property type="evidence" value="ECO:0007669"/>
    <property type="project" value="TreeGrafter"/>
</dbReference>
<dbReference type="WBParaSite" id="nRc.2.0.1.t23745-RA">
    <property type="protein sequence ID" value="nRc.2.0.1.t23745-RA"/>
    <property type="gene ID" value="nRc.2.0.1.g23745"/>
</dbReference>
<keyword evidence="6" id="KW-1185">Reference proteome</keyword>
<accession>A0A915JD63</accession>
<comment type="similarity">
    <text evidence="2 4">Belongs to the AB hydrolase superfamily. Lipase family.</text>
</comment>
<dbReference type="SUPFAM" id="SSF53474">
    <property type="entry name" value="alpha/beta-Hydrolases"/>
    <property type="match status" value="1"/>
</dbReference>
<keyword evidence="3" id="KW-0964">Secreted</keyword>
<evidence type="ECO:0000256" key="3">
    <source>
        <dbReference type="ARBA" id="ARBA00022525"/>
    </source>
</evidence>
<dbReference type="Gene3D" id="3.40.50.1820">
    <property type="entry name" value="alpha/beta hydrolase"/>
    <property type="match status" value="1"/>
</dbReference>
<reference evidence="7" key="1">
    <citation type="submission" date="2022-11" db="UniProtKB">
        <authorList>
            <consortium name="WormBaseParasite"/>
        </authorList>
    </citation>
    <scope>IDENTIFICATION</scope>
</reference>
<evidence type="ECO:0000256" key="1">
    <source>
        <dbReference type="ARBA" id="ARBA00004613"/>
    </source>
</evidence>
<dbReference type="Pfam" id="PF00151">
    <property type="entry name" value="Lipase"/>
    <property type="match status" value="1"/>
</dbReference>
<dbReference type="GO" id="GO:0016298">
    <property type="term" value="F:lipase activity"/>
    <property type="evidence" value="ECO:0007669"/>
    <property type="project" value="InterPro"/>
</dbReference>
<dbReference type="PANTHER" id="PTHR11610:SF173">
    <property type="entry name" value="LIPASE DOMAIN-CONTAINING PROTEIN-RELATED"/>
    <property type="match status" value="1"/>
</dbReference>
<organism evidence="6 7">
    <name type="scientific">Romanomermis culicivorax</name>
    <name type="common">Nematode worm</name>
    <dbReference type="NCBI Taxonomy" id="13658"/>
    <lineage>
        <taxon>Eukaryota</taxon>
        <taxon>Metazoa</taxon>
        <taxon>Ecdysozoa</taxon>
        <taxon>Nematoda</taxon>
        <taxon>Enoplea</taxon>
        <taxon>Dorylaimia</taxon>
        <taxon>Mermithida</taxon>
        <taxon>Mermithoidea</taxon>
        <taxon>Mermithidae</taxon>
        <taxon>Romanomermis</taxon>
    </lineage>
</organism>
<dbReference type="InterPro" id="IPR029058">
    <property type="entry name" value="AB_hydrolase_fold"/>
</dbReference>
<dbReference type="Proteomes" id="UP000887565">
    <property type="component" value="Unplaced"/>
</dbReference>
<evidence type="ECO:0000256" key="4">
    <source>
        <dbReference type="RuleBase" id="RU004262"/>
    </source>
</evidence>
<dbReference type="InterPro" id="IPR013818">
    <property type="entry name" value="Lipase"/>
</dbReference>
<feature type="domain" description="Lipase" evidence="5">
    <location>
        <begin position="31"/>
        <end position="92"/>
    </location>
</feature>
<proteinExistence type="inferred from homology"/>
<comment type="subcellular location">
    <subcellularLocation>
        <location evidence="1">Secreted</location>
    </subcellularLocation>
</comment>
<dbReference type="InterPro" id="IPR000734">
    <property type="entry name" value="TAG_lipase"/>
</dbReference>
<evidence type="ECO:0000313" key="6">
    <source>
        <dbReference type="Proteomes" id="UP000887565"/>
    </source>
</evidence>
<dbReference type="GO" id="GO:0016042">
    <property type="term" value="P:lipid catabolic process"/>
    <property type="evidence" value="ECO:0007669"/>
    <property type="project" value="TreeGrafter"/>
</dbReference>
<evidence type="ECO:0000259" key="5">
    <source>
        <dbReference type="Pfam" id="PF00151"/>
    </source>
</evidence>
<evidence type="ECO:0000313" key="7">
    <source>
        <dbReference type="WBParaSite" id="nRc.2.0.1.t23745-RA"/>
    </source>
</evidence>
<dbReference type="AlphaFoldDB" id="A0A915JD63"/>
<sequence>MLVNNRFICNGGFLPYHVWSIDPESYNNKSTLDPAGPFFDCYPNLGLTKNSAPFVQVLHTDAEGLLFHFGTERQMGHIDYYVNPGQSQQPGCLIP</sequence>
<protein>
    <submittedName>
        <fullName evidence="7">Lipase domain-containing protein</fullName>
    </submittedName>
</protein>
<dbReference type="PANTHER" id="PTHR11610">
    <property type="entry name" value="LIPASE"/>
    <property type="match status" value="1"/>
</dbReference>